<evidence type="ECO:0000313" key="1">
    <source>
        <dbReference type="EMBL" id="DAD71280.1"/>
    </source>
</evidence>
<sequence length="226" mass="25650">MIAKASIVQESERDLEMLNEELLEVIKKFAAKANENGDMSFMDALDVVTRSQSEKSRVEDCVNWFCEVRKELVENENGKTKSVKKFPHAKVVADKTYNVQIVKAYADAYTVALEAKETDKDEFYAEVHNAVADALVKYFDNLYIDYMSERYGDDFNAAFCEYEDVKAAEEEAAQTLKELRAAKQSVSRLKKGKDADKLAEAEEHLADVQAKAMDLGLLEMQKDEDK</sequence>
<proteinExistence type="predicted"/>
<name>A0A8S5LN44_9CAUD</name>
<dbReference type="EMBL" id="BK015879">
    <property type="protein sequence ID" value="DAD71280.1"/>
    <property type="molecule type" value="Genomic_DNA"/>
</dbReference>
<protein>
    <submittedName>
        <fullName evidence="1">Uncharacterized protein</fullName>
    </submittedName>
</protein>
<reference evidence="1" key="1">
    <citation type="journal article" date="2021" name="Proc. Natl. Acad. Sci. U.S.A.">
        <title>A Catalog of Tens of Thousands of Viruses from Human Metagenomes Reveals Hidden Associations with Chronic Diseases.</title>
        <authorList>
            <person name="Tisza M.J."/>
            <person name="Buck C.B."/>
        </authorList>
    </citation>
    <scope>NUCLEOTIDE SEQUENCE</scope>
    <source>
        <strain evidence="1">CtDuC3</strain>
    </source>
</reference>
<organism evidence="1">
    <name type="scientific">Siphoviridae sp. ctDuC3</name>
    <dbReference type="NCBI Taxonomy" id="2827563"/>
    <lineage>
        <taxon>Viruses</taxon>
        <taxon>Duplodnaviria</taxon>
        <taxon>Heunggongvirae</taxon>
        <taxon>Uroviricota</taxon>
        <taxon>Caudoviricetes</taxon>
    </lineage>
</organism>
<accession>A0A8S5LN44</accession>